<evidence type="ECO:0000256" key="3">
    <source>
        <dbReference type="ARBA" id="ARBA00023004"/>
    </source>
</evidence>
<dbReference type="HOGENOM" id="CLU_001570_22_0_1"/>
<dbReference type="PRINTS" id="PR00463">
    <property type="entry name" value="EP450I"/>
</dbReference>
<dbReference type="InterPro" id="IPR036396">
    <property type="entry name" value="Cyt_P450_sf"/>
</dbReference>
<evidence type="ECO:0000313" key="5">
    <source>
        <dbReference type="EMBL" id="EEC12546.1"/>
    </source>
</evidence>
<dbReference type="STRING" id="6945.B7Q124"/>
<sequence length="372" mass="42149">IKVGVVDVVVLNDFESIKNFLCKKEGLYRPENMVFSNVGVNGVATLNGPAWLENRRISMRILRDLGFGKKGMEGLVREETRQLVEKLVKTNGLPIVTLKQFTPSASNVISRVLFGERDASTSPRGMAMVENLDKFSKALGAGSLIEVLPQWARHLVLLLPFTRSVALRRFVQNLIELGSQYVTDHEDAKKSHPANEDFVGAYLKRSEEQQNRSESNLNKNYLIGNAVSLYMAVSHSVPSFVHWHMLNCAQSKDTVQAGIHEEIDRVIGRDRPPAWEDRLAMPYTMAVLWEMYRCKPNSTLPRSVGEDILLNDYIIPKGTVVMPNFWAVLMNDSLWENPGKFDPSRFLSEDGSRLLDRPEHLISFSLGWYPFK</sequence>
<dbReference type="Pfam" id="PF00067">
    <property type="entry name" value="p450"/>
    <property type="match status" value="1"/>
</dbReference>
<dbReference type="EMBL" id="DS835583">
    <property type="protein sequence ID" value="EEC12546.1"/>
    <property type="molecule type" value="Genomic_DNA"/>
</dbReference>
<dbReference type="Proteomes" id="UP000001555">
    <property type="component" value="Unassembled WGS sequence"/>
</dbReference>
<evidence type="ECO:0000313" key="7">
    <source>
        <dbReference type="Proteomes" id="UP000001555"/>
    </source>
</evidence>
<dbReference type="GO" id="GO:0006082">
    <property type="term" value="P:organic acid metabolic process"/>
    <property type="evidence" value="ECO:0000318"/>
    <property type="project" value="GO_Central"/>
</dbReference>
<dbReference type="VEuPathDB" id="VectorBase:ISCI009779"/>
<keyword evidence="4" id="KW-0503">Monooxygenase</keyword>
<keyword evidence="3" id="KW-0408">Iron</keyword>
<accession>B7Q124</accession>
<feature type="non-terminal residue" evidence="5">
    <location>
        <position position="1"/>
    </location>
</feature>
<evidence type="ECO:0000256" key="4">
    <source>
        <dbReference type="ARBA" id="ARBA00023033"/>
    </source>
</evidence>
<dbReference type="AlphaFoldDB" id="B7Q124"/>
<dbReference type="PANTHER" id="PTHR24300:SF375">
    <property type="entry name" value="CYTOCHROME P450 FAMILY"/>
    <property type="match status" value="1"/>
</dbReference>
<dbReference type="EMBL" id="ABJB010383643">
    <property type="status" value="NOT_ANNOTATED_CDS"/>
    <property type="molecule type" value="Genomic_DNA"/>
</dbReference>
<gene>
    <name evidence="5" type="ORF">IscW_ISCW009779</name>
</gene>
<keyword evidence="7" id="KW-1185">Reference proteome</keyword>
<dbReference type="EC" id="1.14.14.1" evidence="5"/>
<evidence type="ECO:0000313" key="6">
    <source>
        <dbReference type="EnsemblMetazoa" id="ISCW009779-PA"/>
    </source>
</evidence>
<reference evidence="6" key="2">
    <citation type="submission" date="2020-05" db="UniProtKB">
        <authorList>
            <consortium name="EnsemblMetazoa"/>
        </authorList>
    </citation>
    <scope>IDENTIFICATION</scope>
    <source>
        <strain evidence="6">wikel</strain>
    </source>
</reference>
<name>B7Q124_IXOSC</name>
<dbReference type="Gene3D" id="1.10.630.10">
    <property type="entry name" value="Cytochrome P450"/>
    <property type="match status" value="1"/>
</dbReference>
<dbReference type="OrthoDB" id="1055148at2759"/>
<comment type="similarity">
    <text evidence="1">Belongs to the cytochrome P450 family.</text>
</comment>
<dbReference type="InterPro" id="IPR001128">
    <property type="entry name" value="Cyt_P450"/>
</dbReference>
<protein>
    <submittedName>
        <fullName evidence="5 6">Cytochrome P450, putative</fullName>
        <ecNumber evidence="5">1.14.14.1</ecNumber>
    </submittedName>
</protein>
<dbReference type="PANTHER" id="PTHR24300">
    <property type="entry name" value="CYTOCHROME P450 508A4-RELATED"/>
    <property type="match status" value="1"/>
</dbReference>
<dbReference type="GO" id="GO:0005506">
    <property type="term" value="F:iron ion binding"/>
    <property type="evidence" value="ECO:0007669"/>
    <property type="project" value="InterPro"/>
</dbReference>
<evidence type="ECO:0000256" key="1">
    <source>
        <dbReference type="ARBA" id="ARBA00010617"/>
    </source>
</evidence>
<evidence type="ECO:0000256" key="2">
    <source>
        <dbReference type="ARBA" id="ARBA00022723"/>
    </source>
</evidence>
<dbReference type="GO" id="GO:0005737">
    <property type="term" value="C:cytoplasm"/>
    <property type="evidence" value="ECO:0000318"/>
    <property type="project" value="GO_Central"/>
</dbReference>
<dbReference type="EnsemblMetazoa" id="ISCW009779-RA">
    <property type="protein sequence ID" value="ISCW009779-PA"/>
    <property type="gene ID" value="ISCW009779"/>
</dbReference>
<dbReference type="GO" id="GO:0016712">
    <property type="term" value="F:oxidoreductase activity, acting on paired donors, with incorporation or reduction of molecular oxygen, reduced flavin or flavoprotein as one donor, and incorporation of one atom of oxygen"/>
    <property type="evidence" value="ECO:0000318"/>
    <property type="project" value="GO_Central"/>
</dbReference>
<dbReference type="InterPro" id="IPR050182">
    <property type="entry name" value="Cytochrome_P450_fam2"/>
</dbReference>
<dbReference type="GO" id="GO:0020037">
    <property type="term" value="F:heme binding"/>
    <property type="evidence" value="ECO:0000318"/>
    <property type="project" value="GO_Central"/>
</dbReference>
<proteinExistence type="inferred from homology"/>
<dbReference type="VEuPathDB" id="VectorBase:ISCW009779"/>
<dbReference type="PaxDb" id="6945-B7Q124"/>
<dbReference type="GO" id="GO:0006805">
    <property type="term" value="P:xenobiotic metabolic process"/>
    <property type="evidence" value="ECO:0000318"/>
    <property type="project" value="GO_Central"/>
</dbReference>
<organism>
    <name type="scientific">Ixodes scapularis</name>
    <name type="common">Black-legged tick</name>
    <name type="synonym">Deer tick</name>
    <dbReference type="NCBI Taxonomy" id="6945"/>
    <lineage>
        <taxon>Eukaryota</taxon>
        <taxon>Metazoa</taxon>
        <taxon>Ecdysozoa</taxon>
        <taxon>Arthropoda</taxon>
        <taxon>Chelicerata</taxon>
        <taxon>Arachnida</taxon>
        <taxon>Acari</taxon>
        <taxon>Parasitiformes</taxon>
        <taxon>Ixodida</taxon>
        <taxon>Ixodoidea</taxon>
        <taxon>Ixodidae</taxon>
        <taxon>Ixodinae</taxon>
        <taxon>Ixodes</taxon>
    </lineage>
</organism>
<keyword evidence="5" id="KW-0560">Oxidoreductase</keyword>
<dbReference type="SUPFAM" id="SSF48264">
    <property type="entry name" value="Cytochrome P450"/>
    <property type="match status" value="1"/>
</dbReference>
<keyword evidence="2" id="KW-0479">Metal-binding</keyword>
<reference evidence="5 7" key="1">
    <citation type="submission" date="2008-03" db="EMBL/GenBank/DDBJ databases">
        <title>Annotation of Ixodes scapularis.</title>
        <authorList>
            <consortium name="Ixodes scapularis Genome Project Consortium"/>
            <person name="Caler E."/>
            <person name="Hannick L.I."/>
            <person name="Bidwell S."/>
            <person name="Joardar V."/>
            <person name="Thiagarajan M."/>
            <person name="Amedeo P."/>
            <person name="Galinsky K.J."/>
            <person name="Schobel S."/>
            <person name="Inman J."/>
            <person name="Hostetler J."/>
            <person name="Miller J."/>
            <person name="Hammond M."/>
            <person name="Megy K."/>
            <person name="Lawson D."/>
            <person name="Kodira C."/>
            <person name="Sutton G."/>
            <person name="Meyer J."/>
            <person name="Hill C.A."/>
            <person name="Birren B."/>
            <person name="Nene V."/>
            <person name="Collins F."/>
            <person name="Alarcon-Chaidez F."/>
            <person name="Wikel S."/>
            <person name="Strausberg R."/>
        </authorList>
    </citation>
    <scope>NUCLEOTIDE SEQUENCE [LARGE SCALE GENOMIC DNA]</scope>
    <source>
        <strain evidence="7">Wikel</strain>
        <strain evidence="5">Wikel colony</strain>
    </source>
</reference>
<dbReference type="FunFam" id="1.10.630.10:FF:000322">
    <property type="entry name" value="Cytochrome P450, putative"/>
    <property type="match status" value="1"/>
</dbReference>
<dbReference type="InterPro" id="IPR002401">
    <property type="entry name" value="Cyt_P450_E_grp-I"/>
</dbReference>
<dbReference type="VEuPathDB" id="VectorBase:ISCP_014297"/>